<dbReference type="Pfam" id="PF00107">
    <property type="entry name" value="ADH_zinc_N"/>
    <property type="match status" value="1"/>
</dbReference>
<evidence type="ECO:0000313" key="2">
    <source>
        <dbReference type="EMBL" id="KAF9748261.1"/>
    </source>
</evidence>
<sequence length="368" mass="39819">MVERAPSSNPGGSFLCPSKIISTTVKTRQAYRRTDDYTPGTPKVKLVTEHLPAELEPTAVLIKIHSVALNYRDANIANGGNPWPVTKNGVPGNDAAGEVIAVGEKVSLVKIGDRVAPITDSEFVTARSTGRSWLAANEDGTLATHFVFNERLVTKLPDHLSWVMSSIIPCAGTTAWSALKGASIGQTVLIQGTGGVSTFALKLARASGLKVILTSSSEEKLSTIKAQLGKPDILTVNYKTNPDWQTEALRLTNGVGVDLVVENGGSSSLVQSMQCTRRGGTVSQAGYLGGPKAEELKEFVSTIIDRRLNVSMLDQRMTKMSLWPLFQQLQMTFDDIIDSVWSFDKAEEAIEYVWQGKQVGKVVIEIKE</sequence>
<proteinExistence type="predicted"/>
<dbReference type="InterPro" id="IPR052711">
    <property type="entry name" value="Zinc_ADH-like"/>
</dbReference>
<dbReference type="AlphaFoldDB" id="A0A8H7N443"/>
<dbReference type="Gene3D" id="3.90.180.10">
    <property type="entry name" value="Medium-chain alcohol dehydrogenases, catalytic domain"/>
    <property type="match status" value="1"/>
</dbReference>
<dbReference type="CDD" id="cd08276">
    <property type="entry name" value="MDR7"/>
    <property type="match status" value="1"/>
</dbReference>
<dbReference type="Pfam" id="PF08240">
    <property type="entry name" value="ADH_N"/>
    <property type="match status" value="1"/>
</dbReference>
<reference evidence="2" key="1">
    <citation type="submission" date="2020-10" db="EMBL/GenBank/DDBJ databases">
        <title>High-Quality Genome Resource of Clonostachys rosea strain S41 by Oxford Nanopore Long-Read Sequencing.</title>
        <authorList>
            <person name="Wang H."/>
        </authorList>
    </citation>
    <scope>NUCLEOTIDE SEQUENCE</scope>
    <source>
        <strain evidence="2">S41</strain>
    </source>
</reference>
<evidence type="ECO:0000313" key="3">
    <source>
        <dbReference type="Proteomes" id="UP000616885"/>
    </source>
</evidence>
<dbReference type="InterPro" id="IPR013149">
    <property type="entry name" value="ADH-like_C"/>
</dbReference>
<dbReference type="EMBL" id="JADCTT010000009">
    <property type="protein sequence ID" value="KAF9748261.1"/>
    <property type="molecule type" value="Genomic_DNA"/>
</dbReference>
<protein>
    <recommendedName>
        <fullName evidence="1">Enoyl reductase (ER) domain-containing protein</fullName>
    </recommendedName>
</protein>
<dbReference type="InterPro" id="IPR036291">
    <property type="entry name" value="NAD(P)-bd_dom_sf"/>
</dbReference>
<dbReference type="SMART" id="SM00829">
    <property type="entry name" value="PKS_ER"/>
    <property type="match status" value="1"/>
</dbReference>
<dbReference type="PANTHER" id="PTHR45033">
    <property type="match status" value="1"/>
</dbReference>
<dbReference type="Gene3D" id="3.40.50.720">
    <property type="entry name" value="NAD(P)-binding Rossmann-like Domain"/>
    <property type="match status" value="1"/>
</dbReference>
<gene>
    <name evidence="2" type="ORF">IM811_017766</name>
</gene>
<dbReference type="InterPro" id="IPR013154">
    <property type="entry name" value="ADH-like_N"/>
</dbReference>
<comment type="caution">
    <text evidence="2">The sequence shown here is derived from an EMBL/GenBank/DDBJ whole genome shotgun (WGS) entry which is preliminary data.</text>
</comment>
<feature type="domain" description="Enoyl reductase (ER)" evidence="1">
    <location>
        <begin position="40"/>
        <end position="364"/>
    </location>
</feature>
<dbReference type="InterPro" id="IPR020843">
    <property type="entry name" value="ER"/>
</dbReference>
<dbReference type="GO" id="GO:0016491">
    <property type="term" value="F:oxidoreductase activity"/>
    <property type="evidence" value="ECO:0007669"/>
    <property type="project" value="InterPro"/>
</dbReference>
<dbReference type="SUPFAM" id="SSF51735">
    <property type="entry name" value="NAD(P)-binding Rossmann-fold domains"/>
    <property type="match status" value="1"/>
</dbReference>
<name>A0A8H7N443_BIOOC</name>
<dbReference type="SUPFAM" id="SSF50129">
    <property type="entry name" value="GroES-like"/>
    <property type="match status" value="1"/>
</dbReference>
<organism evidence="2 3">
    <name type="scientific">Bionectria ochroleuca</name>
    <name type="common">Gliocladium roseum</name>
    <dbReference type="NCBI Taxonomy" id="29856"/>
    <lineage>
        <taxon>Eukaryota</taxon>
        <taxon>Fungi</taxon>
        <taxon>Dikarya</taxon>
        <taxon>Ascomycota</taxon>
        <taxon>Pezizomycotina</taxon>
        <taxon>Sordariomycetes</taxon>
        <taxon>Hypocreomycetidae</taxon>
        <taxon>Hypocreales</taxon>
        <taxon>Bionectriaceae</taxon>
        <taxon>Clonostachys</taxon>
    </lineage>
</organism>
<accession>A0A8H7N443</accession>
<dbReference type="PANTHER" id="PTHR45033:SF1">
    <property type="entry name" value="OXIDOREDUCTASE (EUROFUNG)"/>
    <property type="match status" value="1"/>
</dbReference>
<evidence type="ECO:0000259" key="1">
    <source>
        <dbReference type="SMART" id="SM00829"/>
    </source>
</evidence>
<dbReference type="InterPro" id="IPR011032">
    <property type="entry name" value="GroES-like_sf"/>
</dbReference>
<dbReference type="Proteomes" id="UP000616885">
    <property type="component" value="Unassembled WGS sequence"/>
</dbReference>